<evidence type="ECO:0000313" key="3">
    <source>
        <dbReference type="Proteomes" id="UP000253083"/>
    </source>
</evidence>
<evidence type="ECO:0000313" key="2">
    <source>
        <dbReference type="EMBL" id="RBP49922.1"/>
    </source>
</evidence>
<dbReference type="OrthoDB" id="6893217at2"/>
<dbReference type="RefSeq" id="WP_113954906.1">
    <property type="nucleotide sequence ID" value="NZ_QNRT01000003.1"/>
</dbReference>
<keyword evidence="3" id="KW-1185">Reference proteome</keyword>
<reference evidence="2 3" key="1">
    <citation type="submission" date="2018-06" db="EMBL/GenBank/DDBJ databases">
        <title>Genomic Encyclopedia of Type Strains, Phase IV (KMG-IV): sequencing the most valuable type-strain genomes for metagenomic binning, comparative biology and taxonomic classification.</title>
        <authorList>
            <person name="Goeker M."/>
        </authorList>
    </citation>
    <scope>NUCLEOTIDE SEQUENCE [LARGE SCALE GENOMIC DNA]</scope>
    <source>
        <strain evidence="2 3">DSM 24032</strain>
    </source>
</reference>
<sequence length="301" mass="34023">MNTYCVEVKITNCLLAPDAKKALFNRQEEEAVEWGCQMILYVEGNSEEDAKKKSIQFLKEEPNLQLLTTNTPENPKRYYVVDIELWTYSSESPTQEIPAERYLFSPVDEQGDWKGWAETSELENVVYEKISKQVLYKGSEPIWNPVLCTHISNTVQLGFDENDRAILEALPEPIMHLYYLWMFQCEVGGNGIDSFVLQGHGHEVRGCYAALQAVGHKKLVEALGMGIALSLEPDEDGSISAEYAHNVANLSWFNAFKGSSSYKELHEIDDAMNVYDLTNNDLEGNIVDYIKANISDIATES</sequence>
<dbReference type="AlphaFoldDB" id="A0A395JLN2"/>
<proteinExistence type="predicted"/>
<evidence type="ECO:0000259" key="1">
    <source>
        <dbReference type="Pfam" id="PF14300"/>
    </source>
</evidence>
<dbReference type="InParanoid" id="A0A395JLN2"/>
<comment type="caution">
    <text evidence="2">The sequence shown here is derived from an EMBL/GenBank/DDBJ whole genome shotgun (WGS) entry which is preliminary data.</text>
</comment>
<dbReference type="EMBL" id="QNRT01000003">
    <property type="protein sequence ID" value="RBP49922.1"/>
    <property type="molecule type" value="Genomic_DNA"/>
</dbReference>
<dbReference type="InterPro" id="IPR025402">
    <property type="entry name" value="DMP19_C"/>
</dbReference>
<dbReference type="Proteomes" id="UP000253083">
    <property type="component" value="Unassembled WGS sequence"/>
</dbReference>
<organism evidence="2 3">
    <name type="scientific">Arenicella xantha</name>
    <dbReference type="NCBI Taxonomy" id="644221"/>
    <lineage>
        <taxon>Bacteria</taxon>
        <taxon>Pseudomonadati</taxon>
        <taxon>Pseudomonadota</taxon>
        <taxon>Gammaproteobacteria</taxon>
        <taxon>Arenicellales</taxon>
        <taxon>Arenicellaceae</taxon>
        <taxon>Arenicella</taxon>
    </lineage>
</organism>
<feature type="domain" description="DNA mimic protein DMP19 C-terminal" evidence="1">
    <location>
        <begin position="168"/>
        <end position="293"/>
    </location>
</feature>
<protein>
    <recommendedName>
        <fullName evidence="1">DNA mimic protein DMP19 C-terminal domain-containing protein</fullName>
    </recommendedName>
</protein>
<dbReference type="Pfam" id="PF14300">
    <property type="entry name" value="DMP19"/>
    <property type="match status" value="1"/>
</dbReference>
<gene>
    <name evidence="2" type="ORF">DFR28_103354</name>
</gene>
<name>A0A395JLN2_9GAMM</name>
<dbReference type="Gene3D" id="1.20.1420.60">
    <property type="match status" value="1"/>
</dbReference>
<accession>A0A395JLN2</accession>